<evidence type="ECO:0000313" key="3">
    <source>
        <dbReference type="Proteomes" id="UP001501509"/>
    </source>
</evidence>
<name>A0ABP6C227_9ACTN</name>
<keyword evidence="3" id="KW-1185">Reference proteome</keyword>
<protein>
    <submittedName>
        <fullName evidence="2">ParB N-terminal domain-containing protein</fullName>
    </submittedName>
</protein>
<reference evidence="3" key="1">
    <citation type="journal article" date="2019" name="Int. J. Syst. Evol. Microbiol.">
        <title>The Global Catalogue of Microorganisms (GCM) 10K type strain sequencing project: providing services to taxonomists for standard genome sequencing and annotation.</title>
        <authorList>
            <consortium name="The Broad Institute Genomics Platform"/>
            <consortium name="The Broad Institute Genome Sequencing Center for Infectious Disease"/>
            <person name="Wu L."/>
            <person name="Ma J."/>
        </authorList>
    </citation>
    <scope>NUCLEOTIDE SEQUENCE [LARGE SCALE GENOMIC DNA]</scope>
    <source>
        <strain evidence="3">JCM 6833</strain>
    </source>
</reference>
<evidence type="ECO:0000313" key="2">
    <source>
        <dbReference type="EMBL" id="GAA2597061.1"/>
    </source>
</evidence>
<dbReference type="SUPFAM" id="SSF110849">
    <property type="entry name" value="ParB/Sulfiredoxin"/>
    <property type="match status" value="1"/>
</dbReference>
<proteinExistence type="predicted"/>
<dbReference type="Gene3D" id="3.90.1530.10">
    <property type="entry name" value="Conserved hypothetical protein from pyrococcus furiosus pfu- 392566-001, ParB domain"/>
    <property type="match status" value="1"/>
</dbReference>
<dbReference type="EMBL" id="BAAATD010000004">
    <property type="protein sequence ID" value="GAA2597061.1"/>
    <property type="molecule type" value="Genomic_DNA"/>
</dbReference>
<feature type="region of interest" description="Disordered" evidence="1">
    <location>
        <begin position="158"/>
        <end position="232"/>
    </location>
</feature>
<dbReference type="Proteomes" id="UP001501509">
    <property type="component" value="Unassembled WGS sequence"/>
</dbReference>
<sequence>MPPILVHRPTMRIVDGVHRLRAAVLSGREEIEVTYFDGSDEDAFIRAVAENISHGLPLSLTDRKAAAMRIIRSHPDLSDRTIAGYTGLAAKTIAGLRCSSAEYAQSNRRMGADGRLRPTSWIEGRHRAAEAIVLHPEASLREIARIAAVSVGTAHDVRKRLSRGEDPAPARQHSGTGRNAAATAADELPAKAPDPPRRPDPLADTAPGKDTAGEDIAPGQDVLRASEPPDPTELLRKLTKDPAIRHTEVGRGLLRVLHARSVADTDWSELVEAVPPHCAAAIATIARVYAEAWQRFACAVDRQGKSADE</sequence>
<evidence type="ECO:0000256" key="1">
    <source>
        <dbReference type="SAM" id="MobiDB-lite"/>
    </source>
</evidence>
<dbReference type="InterPro" id="IPR036086">
    <property type="entry name" value="ParB/Sulfiredoxin_sf"/>
</dbReference>
<accession>A0ABP6C227</accession>
<organism evidence="2 3">
    <name type="scientific">Actinomadura fulvescens</name>
    <dbReference type="NCBI Taxonomy" id="46160"/>
    <lineage>
        <taxon>Bacteria</taxon>
        <taxon>Bacillati</taxon>
        <taxon>Actinomycetota</taxon>
        <taxon>Actinomycetes</taxon>
        <taxon>Streptosporangiales</taxon>
        <taxon>Thermomonosporaceae</taxon>
        <taxon>Actinomadura</taxon>
    </lineage>
</organism>
<comment type="caution">
    <text evidence="2">The sequence shown here is derived from an EMBL/GenBank/DDBJ whole genome shotgun (WGS) entry which is preliminary data.</text>
</comment>
<gene>
    <name evidence="2" type="ORF">GCM10010411_33200</name>
</gene>